<dbReference type="SUPFAM" id="SSF46785">
    <property type="entry name" value="Winged helix' DNA-binding domain"/>
    <property type="match status" value="1"/>
</dbReference>
<dbReference type="KEGG" id="cpoi:OE229_00840"/>
<dbReference type="GO" id="GO:0003700">
    <property type="term" value="F:DNA-binding transcription factor activity"/>
    <property type="evidence" value="ECO:0007669"/>
    <property type="project" value="InterPro"/>
</dbReference>
<organism evidence="2 3">
    <name type="scientific">Curtobacterium poinsettiae</name>
    <dbReference type="NCBI Taxonomy" id="159612"/>
    <lineage>
        <taxon>Bacteria</taxon>
        <taxon>Bacillati</taxon>
        <taxon>Actinomycetota</taxon>
        <taxon>Actinomycetes</taxon>
        <taxon>Micrococcales</taxon>
        <taxon>Microbacteriaceae</taxon>
        <taxon>Curtobacterium</taxon>
    </lineage>
</organism>
<dbReference type="SMART" id="SM00347">
    <property type="entry name" value="HTH_MARR"/>
    <property type="match status" value="1"/>
</dbReference>
<dbReference type="InterPro" id="IPR052526">
    <property type="entry name" value="HTH-type_Bedaq_tolerance"/>
</dbReference>
<dbReference type="PANTHER" id="PTHR39515:SF2">
    <property type="entry name" value="HTH-TYPE TRANSCRIPTIONAL REGULATOR RV0880"/>
    <property type="match status" value="1"/>
</dbReference>
<proteinExistence type="predicted"/>
<evidence type="ECO:0000313" key="2">
    <source>
        <dbReference type="EMBL" id="UYC81040.1"/>
    </source>
</evidence>
<evidence type="ECO:0000313" key="3">
    <source>
        <dbReference type="Proteomes" id="UP001062223"/>
    </source>
</evidence>
<reference evidence="2" key="1">
    <citation type="submission" date="2022-09" db="EMBL/GenBank/DDBJ databases">
        <title>Taxonomy of Curtobacterium flaccumfaciens.</title>
        <authorList>
            <person name="Osdaghi E."/>
            <person name="Taghavi S.M."/>
            <person name="Hamidizade M."/>
            <person name="Abachi H."/>
            <person name="Fazliarab A."/>
            <person name="Baeyen S."/>
            <person name="Portier P."/>
            <person name="Van Vaerenbergh J."/>
            <person name="Jacques M.-A."/>
        </authorList>
    </citation>
    <scope>NUCLEOTIDE SEQUENCE</scope>
    <source>
        <strain evidence="2">AGQB46</strain>
    </source>
</reference>
<dbReference type="InterPro" id="IPR036390">
    <property type="entry name" value="WH_DNA-bd_sf"/>
</dbReference>
<dbReference type="Proteomes" id="UP001062223">
    <property type="component" value="Chromosome"/>
</dbReference>
<name>A0A9Q9P9J3_9MICO</name>
<dbReference type="AlphaFoldDB" id="A0A9Q9P9J3"/>
<evidence type="ECO:0000259" key="1">
    <source>
        <dbReference type="SMART" id="SM00347"/>
    </source>
</evidence>
<dbReference type="PANTHER" id="PTHR39515">
    <property type="entry name" value="CONSERVED PROTEIN"/>
    <property type="match status" value="1"/>
</dbReference>
<feature type="domain" description="HTH marR-type" evidence="1">
    <location>
        <begin position="28"/>
        <end position="128"/>
    </location>
</feature>
<accession>A0A9Q9P9J3</accession>
<protein>
    <submittedName>
        <fullName evidence="2">MarR family transcriptional regulator</fullName>
    </submittedName>
</protein>
<dbReference type="InterPro" id="IPR036388">
    <property type="entry name" value="WH-like_DNA-bd_sf"/>
</dbReference>
<dbReference type="Pfam" id="PF12802">
    <property type="entry name" value="MarR_2"/>
    <property type="match status" value="1"/>
</dbReference>
<sequence length="144" mass="15265">MTDAPETDPTGLADAVLTMHGRLRRSLLASKSDDVTASQTAALGRLLRYGPATIADLARAEGVRPQSMGATVQALVDLGLAERQPDPTDGRRSIVSATAAGRDARQAAWAARNRELTERLATLPEADRRVVARAMDLLGPIVDP</sequence>
<dbReference type="Gene3D" id="1.10.10.10">
    <property type="entry name" value="Winged helix-like DNA-binding domain superfamily/Winged helix DNA-binding domain"/>
    <property type="match status" value="1"/>
</dbReference>
<dbReference type="InterPro" id="IPR000835">
    <property type="entry name" value="HTH_MarR-typ"/>
</dbReference>
<dbReference type="RefSeq" id="WP_262139291.1">
    <property type="nucleotide sequence ID" value="NZ_CP106879.1"/>
</dbReference>
<dbReference type="EMBL" id="CP106879">
    <property type="protein sequence ID" value="UYC81040.1"/>
    <property type="molecule type" value="Genomic_DNA"/>
</dbReference>
<gene>
    <name evidence="2" type="ORF">OE229_00840</name>
</gene>